<evidence type="ECO:0000256" key="1">
    <source>
        <dbReference type="ARBA" id="ARBA00006432"/>
    </source>
</evidence>
<evidence type="ECO:0000313" key="5">
    <source>
        <dbReference type="EMBL" id="CUH63065.1"/>
    </source>
</evidence>
<organism evidence="5 6">
    <name type="scientific">Thalassovita gelatinovora</name>
    <name type="common">Thalassobius gelatinovorus</name>
    <dbReference type="NCBI Taxonomy" id="53501"/>
    <lineage>
        <taxon>Bacteria</taxon>
        <taxon>Pseudomonadati</taxon>
        <taxon>Pseudomonadota</taxon>
        <taxon>Alphaproteobacteria</taxon>
        <taxon>Rhodobacterales</taxon>
        <taxon>Roseobacteraceae</taxon>
        <taxon>Thalassovita</taxon>
    </lineage>
</organism>
<dbReference type="RefSeq" id="WP_074646812.1">
    <property type="nucleotide sequence ID" value="NZ_CP051181.1"/>
</dbReference>
<protein>
    <submittedName>
        <fullName evidence="5">Long-chain-fatty-acid--CoA ligase</fullName>
        <ecNumber evidence="5">6.2.1.3</ecNumber>
    </submittedName>
</protein>
<gene>
    <name evidence="5" type="primary">lcfB_2</name>
    <name evidence="5" type="ORF">TG4357_00460</name>
</gene>
<dbReference type="STRING" id="53501.SAMN04488043_103360"/>
<evidence type="ECO:0000259" key="4">
    <source>
        <dbReference type="Pfam" id="PF13193"/>
    </source>
</evidence>
<feature type="domain" description="AMP-dependent synthetase/ligase" evidence="3">
    <location>
        <begin position="11"/>
        <end position="355"/>
    </location>
</feature>
<dbReference type="PROSITE" id="PS00455">
    <property type="entry name" value="AMP_BINDING"/>
    <property type="match status" value="1"/>
</dbReference>
<dbReference type="InterPro" id="IPR020845">
    <property type="entry name" value="AMP-binding_CS"/>
</dbReference>
<evidence type="ECO:0000259" key="3">
    <source>
        <dbReference type="Pfam" id="PF00501"/>
    </source>
</evidence>
<name>A0A0P1FST7_THAGE</name>
<evidence type="ECO:0000313" key="6">
    <source>
        <dbReference type="Proteomes" id="UP000051587"/>
    </source>
</evidence>
<dbReference type="Pfam" id="PF00501">
    <property type="entry name" value="AMP-binding"/>
    <property type="match status" value="1"/>
</dbReference>
<feature type="domain" description="AMP-binding enzyme C-terminal" evidence="4">
    <location>
        <begin position="406"/>
        <end position="478"/>
    </location>
</feature>
<dbReference type="Gene3D" id="3.30.300.30">
    <property type="match status" value="1"/>
</dbReference>
<comment type="similarity">
    <text evidence="1">Belongs to the ATP-dependent AMP-binding enzyme family.</text>
</comment>
<dbReference type="Gene3D" id="3.40.50.12780">
    <property type="entry name" value="N-terminal domain of ligase-like"/>
    <property type="match status" value="1"/>
</dbReference>
<dbReference type="EC" id="6.2.1.3" evidence="5"/>
<evidence type="ECO:0000256" key="2">
    <source>
        <dbReference type="ARBA" id="ARBA00022598"/>
    </source>
</evidence>
<keyword evidence="6" id="KW-1185">Reference proteome</keyword>
<keyword evidence="2 5" id="KW-0436">Ligase</keyword>
<dbReference type="GO" id="GO:0004467">
    <property type="term" value="F:long-chain fatty acid-CoA ligase activity"/>
    <property type="evidence" value="ECO:0007669"/>
    <property type="project" value="UniProtKB-EC"/>
</dbReference>
<dbReference type="SUPFAM" id="SSF56801">
    <property type="entry name" value="Acetyl-CoA synthetase-like"/>
    <property type="match status" value="1"/>
</dbReference>
<dbReference type="InterPro" id="IPR025110">
    <property type="entry name" value="AMP-bd_C"/>
</dbReference>
<dbReference type="Pfam" id="PF13193">
    <property type="entry name" value="AMP-binding_C"/>
    <property type="match status" value="1"/>
</dbReference>
<accession>A0A0P1FST7</accession>
<dbReference type="InterPro" id="IPR000873">
    <property type="entry name" value="AMP-dep_synth/lig_dom"/>
</dbReference>
<dbReference type="InterPro" id="IPR045851">
    <property type="entry name" value="AMP-bd_C_sf"/>
</dbReference>
<dbReference type="Proteomes" id="UP000051587">
    <property type="component" value="Unassembled WGS sequence"/>
</dbReference>
<dbReference type="PANTHER" id="PTHR43201:SF5">
    <property type="entry name" value="MEDIUM-CHAIN ACYL-COA LIGASE ACSF2, MITOCHONDRIAL"/>
    <property type="match status" value="1"/>
</dbReference>
<sequence length="492" mass="50931">MHWLDDLISGKPADTRAIIDHDGTAITFGALNAAIDAAADAMRTHGVQPGDRVLVVAENCALLAAAFLAAMRLRAWCVPLNARVTAPELDAIRADAGPRLTLFTDVASTAADTHATRLGAVTGPKVLGHPLRLQADPAAQAETVQDSPETQVAALVYTSGSTGAPKGVMLSHASLMFNAQVMAQARNFAPDDVILLALPCTHIMALSTALLAGLSAGATVRLMARFSVDGMLDALAEGGSVVTGVPAMFDQILRRTETGEAALVAPRLRMVGSGGAPLDPALKARIEAQFGLPLNNGYGLTEAGPGVASTVFGPRRTDGSIGYVYPDCEARIDDAGTDGVGELQFRGPGVMLGYYHNPQASAEAMTADGFLRTGDLARIDPDGALHLVGRSKELIIRSGFNVYPPEVEAALMACPGVLQAAVAGRAIAGNEEVLAFVTTDGSTDAAAIAAHLRNRLAAYKQPQHIIVVPSMPLTSAGKLHKPALVAQFAPPG</sequence>
<dbReference type="AlphaFoldDB" id="A0A0P1FST7"/>
<dbReference type="EMBL" id="CYSA01000005">
    <property type="protein sequence ID" value="CUH63065.1"/>
    <property type="molecule type" value="Genomic_DNA"/>
</dbReference>
<dbReference type="PANTHER" id="PTHR43201">
    <property type="entry name" value="ACYL-COA SYNTHETASE"/>
    <property type="match status" value="1"/>
</dbReference>
<dbReference type="GO" id="GO:0031956">
    <property type="term" value="F:medium-chain fatty acid-CoA ligase activity"/>
    <property type="evidence" value="ECO:0007669"/>
    <property type="project" value="TreeGrafter"/>
</dbReference>
<proteinExistence type="inferred from homology"/>
<reference evidence="5 6" key="1">
    <citation type="submission" date="2015-09" db="EMBL/GenBank/DDBJ databases">
        <authorList>
            <consortium name="Swine Surveillance"/>
        </authorList>
    </citation>
    <scope>NUCLEOTIDE SEQUENCE [LARGE SCALE GENOMIC DNA]</scope>
    <source>
        <strain evidence="5 6">CECT 4357</strain>
    </source>
</reference>
<dbReference type="OrthoDB" id="9803968at2"/>
<dbReference type="InterPro" id="IPR042099">
    <property type="entry name" value="ANL_N_sf"/>
</dbReference>